<dbReference type="GO" id="GO:0044780">
    <property type="term" value="P:bacterial-type flagellum assembly"/>
    <property type="evidence" value="ECO:0007669"/>
    <property type="project" value="UniProtKB-UniRule"/>
</dbReference>
<dbReference type="NCBIfam" id="TIGR01400">
    <property type="entry name" value="fliR"/>
    <property type="match status" value="1"/>
</dbReference>
<evidence type="ECO:0000313" key="12">
    <source>
        <dbReference type="Proteomes" id="UP000516361"/>
    </source>
</evidence>
<dbReference type="PANTHER" id="PTHR30065">
    <property type="entry name" value="FLAGELLAR BIOSYNTHETIC PROTEIN FLIR"/>
    <property type="match status" value="1"/>
</dbReference>
<comment type="function">
    <text evidence="1 10">Role in flagellar biosynthesis.</text>
</comment>
<dbReference type="PRINTS" id="PR00953">
    <property type="entry name" value="TYPE3IMRPROT"/>
</dbReference>
<dbReference type="GO" id="GO:0009425">
    <property type="term" value="C:bacterial-type flagellum basal body"/>
    <property type="evidence" value="ECO:0007669"/>
    <property type="project" value="UniProtKB-SubCell"/>
</dbReference>
<evidence type="ECO:0000256" key="6">
    <source>
        <dbReference type="ARBA" id="ARBA00022989"/>
    </source>
</evidence>
<keyword evidence="4 10" id="KW-1003">Cell membrane</keyword>
<keyword evidence="11" id="KW-0282">Flagellum</keyword>
<evidence type="ECO:0000256" key="5">
    <source>
        <dbReference type="ARBA" id="ARBA00022692"/>
    </source>
</evidence>
<feature type="transmembrane region" description="Helical" evidence="10">
    <location>
        <begin position="174"/>
        <end position="196"/>
    </location>
</feature>
<feature type="transmembrane region" description="Helical" evidence="10">
    <location>
        <begin position="208"/>
        <end position="231"/>
    </location>
</feature>
<keyword evidence="8 10" id="KW-0975">Bacterial flagellum</keyword>
<evidence type="ECO:0000256" key="3">
    <source>
        <dbReference type="ARBA" id="ARBA00021717"/>
    </source>
</evidence>
<comment type="subcellular location">
    <subcellularLocation>
        <location evidence="10">Cell membrane</location>
        <topology evidence="10">Multi-pass membrane protein</topology>
    </subcellularLocation>
    <subcellularLocation>
        <location evidence="10">Bacterial flagellum basal body</location>
    </subcellularLocation>
</comment>
<dbReference type="KEGG" id="ocy:OSSY52_14420"/>
<evidence type="ECO:0000256" key="7">
    <source>
        <dbReference type="ARBA" id="ARBA00023136"/>
    </source>
</evidence>
<feature type="transmembrane region" description="Helical" evidence="10">
    <location>
        <begin position="39"/>
        <end position="57"/>
    </location>
</feature>
<dbReference type="PANTHER" id="PTHR30065:SF1">
    <property type="entry name" value="SURFACE PRESENTATION OF ANTIGENS PROTEIN SPAR"/>
    <property type="match status" value="1"/>
</dbReference>
<comment type="similarity">
    <text evidence="2 10">Belongs to the FliR/MopE/SpaR family.</text>
</comment>
<accession>A0A7G1G4K0</accession>
<organism evidence="11 12">
    <name type="scientific">Tepiditoga spiralis</name>
    <dbReference type="NCBI Taxonomy" id="2108365"/>
    <lineage>
        <taxon>Bacteria</taxon>
        <taxon>Thermotogati</taxon>
        <taxon>Thermotogota</taxon>
        <taxon>Thermotogae</taxon>
        <taxon>Petrotogales</taxon>
        <taxon>Petrotogaceae</taxon>
        <taxon>Tepiditoga</taxon>
    </lineage>
</organism>
<dbReference type="GO" id="GO:0005886">
    <property type="term" value="C:plasma membrane"/>
    <property type="evidence" value="ECO:0007669"/>
    <property type="project" value="UniProtKB-SubCell"/>
</dbReference>
<feature type="transmembrane region" description="Helical" evidence="10">
    <location>
        <begin position="6"/>
        <end position="27"/>
    </location>
</feature>
<dbReference type="Pfam" id="PF01311">
    <property type="entry name" value="Bac_export_1"/>
    <property type="match status" value="1"/>
</dbReference>
<dbReference type="InParanoid" id="A0A7G1G4K0"/>
<keyword evidence="12" id="KW-1185">Reference proteome</keyword>
<sequence>MEFLNVKLWVFFFVFIRLLGVTLFIPYFSMNLVPKPVKIFILIFLSYIVAIGLNDTFPIDGNFLMIVYLFIVNFLVGMIIGIIMHIIFYAVELAGQFFGIQMGFALANVLDPMYNTQVSIMSELGFLLSTFVFFIFKGHIWLYMLTIEMFKKIPSVFIFNGKDLGIFVSKISEVFVMGVQLSLPVTAFMIFTTLSLGIVNRLIPQLNAFIVGMPLKIIVGFLIFMAVIQVWQEYFTKTFFELYHWLEKTLIIVVK</sequence>
<evidence type="ECO:0000256" key="10">
    <source>
        <dbReference type="RuleBase" id="RU362071"/>
    </source>
</evidence>
<dbReference type="InterPro" id="IPR002010">
    <property type="entry name" value="T3SS_IM_R"/>
</dbReference>
<gene>
    <name evidence="11" type="ORF">OSSY52_14420</name>
</gene>
<evidence type="ECO:0000256" key="2">
    <source>
        <dbReference type="ARBA" id="ARBA00009772"/>
    </source>
</evidence>
<proteinExistence type="inferred from homology"/>
<keyword evidence="11" id="KW-0969">Cilium</keyword>
<dbReference type="RefSeq" id="WP_190613746.1">
    <property type="nucleotide sequence ID" value="NZ_AP018712.1"/>
</dbReference>
<keyword evidence="5 10" id="KW-0812">Transmembrane</keyword>
<name>A0A7G1G4K0_9BACT</name>
<protein>
    <recommendedName>
        <fullName evidence="3 9">Flagellar biosynthetic protein FliR</fullName>
    </recommendedName>
</protein>
<dbReference type="GO" id="GO:0006605">
    <property type="term" value="P:protein targeting"/>
    <property type="evidence" value="ECO:0007669"/>
    <property type="project" value="UniProtKB-UniRule"/>
</dbReference>
<dbReference type="AlphaFoldDB" id="A0A7G1G4K0"/>
<keyword evidence="7 10" id="KW-0472">Membrane</keyword>
<evidence type="ECO:0000313" key="11">
    <source>
        <dbReference type="EMBL" id="BBE31301.1"/>
    </source>
</evidence>
<keyword evidence="6 10" id="KW-1133">Transmembrane helix</keyword>
<dbReference type="EMBL" id="AP018712">
    <property type="protein sequence ID" value="BBE31301.1"/>
    <property type="molecule type" value="Genomic_DNA"/>
</dbReference>
<evidence type="ECO:0000256" key="9">
    <source>
        <dbReference type="NCBIfam" id="TIGR01400"/>
    </source>
</evidence>
<feature type="transmembrane region" description="Helical" evidence="10">
    <location>
        <begin position="63"/>
        <end position="90"/>
    </location>
</feature>
<dbReference type="Proteomes" id="UP000516361">
    <property type="component" value="Chromosome"/>
</dbReference>
<evidence type="ECO:0000256" key="8">
    <source>
        <dbReference type="ARBA" id="ARBA00023143"/>
    </source>
</evidence>
<reference evidence="11 12" key="1">
    <citation type="submission" date="2018-06" db="EMBL/GenBank/DDBJ databases">
        <title>Genome sequencing of Oceanotoga sp. sy52.</title>
        <authorList>
            <person name="Mori K."/>
        </authorList>
    </citation>
    <scope>NUCLEOTIDE SEQUENCE [LARGE SCALE GENOMIC DNA]</scope>
    <source>
        <strain evidence="12">sy52</strain>
    </source>
</reference>
<feature type="transmembrane region" description="Helical" evidence="10">
    <location>
        <begin position="97"/>
        <end position="114"/>
    </location>
</feature>
<dbReference type="InterPro" id="IPR006303">
    <property type="entry name" value="FliR"/>
</dbReference>
<keyword evidence="11" id="KW-0966">Cell projection</keyword>
<dbReference type="FunCoup" id="A0A7G1G4K0">
    <property type="interactions" value="100"/>
</dbReference>
<evidence type="ECO:0000256" key="4">
    <source>
        <dbReference type="ARBA" id="ARBA00022475"/>
    </source>
</evidence>
<feature type="transmembrane region" description="Helical" evidence="10">
    <location>
        <begin position="126"/>
        <end position="145"/>
    </location>
</feature>
<evidence type="ECO:0000256" key="1">
    <source>
        <dbReference type="ARBA" id="ARBA00002578"/>
    </source>
</evidence>